<reference evidence="3" key="1">
    <citation type="submission" date="2016-06" db="UniProtKB">
        <authorList>
            <consortium name="WormBaseParasite"/>
        </authorList>
    </citation>
    <scope>IDENTIFICATION</scope>
</reference>
<keyword evidence="2" id="KW-1185">Reference proteome</keyword>
<evidence type="ECO:0000313" key="2">
    <source>
        <dbReference type="Proteomes" id="UP000272942"/>
    </source>
</evidence>
<dbReference type="WBParaSite" id="ECPE_0001253601-mRNA-1">
    <property type="protein sequence ID" value="ECPE_0001253601-mRNA-1"/>
    <property type="gene ID" value="ECPE_0001253601"/>
</dbReference>
<proteinExistence type="predicted"/>
<organism evidence="3">
    <name type="scientific">Echinostoma caproni</name>
    <dbReference type="NCBI Taxonomy" id="27848"/>
    <lineage>
        <taxon>Eukaryota</taxon>
        <taxon>Metazoa</taxon>
        <taxon>Spiralia</taxon>
        <taxon>Lophotrochozoa</taxon>
        <taxon>Platyhelminthes</taxon>
        <taxon>Trematoda</taxon>
        <taxon>Digenea</taxon>
        <taxon>Plagiorchiida</taxon>
        <taxon>Echinostomata</taxon>
        <taxon>Echinostomatoidea</taxon>
        <taxon>Echinostomatidae</taxon>
        <taxon>Echinostoma</taxon>
    </lineage>
</organism>
<evidence type="ECO:0000313" key="3">
    <source>
        <dbReference type="WBParaSite" id="ECPE_0001253601-mRNA-1"/>
    </source>
</evidence>
<accession>A0A183AZW5</accession>
<reference evidence="1 2" key="2">
    <citation type="submission" date="2018-11" db="EMBL/GenBank/DDBJ databases">
        <authorList>
            <consortium name="Pathogen Informatics"/>
        </authorList>
    </citation>
    <scope>NUCLEOTIDE SEQUENCE [LARGE SCALE GENOMIC DNA]</scope>
    <source>
        <strain evidence="1 2">Egypt</strain>
    </source>
</reference>
<gene>
    <name evidence="1" type="ORF">ECPE_LOCUS12500</name>
</gene>
<dbReference type="AlphaFoldDB" id="A0A183AZW5"/>
<dbReference type="OrthoDB" id="411173at2759"/>
<dbReference type="EMBL" id="UZAN01052977">
    <property type="protein sequence ID" value="VDP89772.1"/>
    <property type="molecule type" value="Genomic_DNA"/>
</dbReference>
<dbReference type="Proteomes" id="UP000272942">
    <property type="component" value="Unassembled WGS sequence"/>
</dbReference>
<name>A0A183AZW5_9TREM</name>
<evidence type="ECO:0000313" key="1">
    <source>
        <dbReference type="EMBL" id="VDP89772.1"/>
    </source>
</evidence>
<sequence>MPLSALSGSNPEQSMAVIVIKAKEMELALGHLDQHKAAGPTGLHPAILRSLAGSVHWLKFPIDPLPQRRYRSTGPQQKCCQSIMIDQDQLLLTTDQ</sequence>
<protein>
    <submittedName>
        <fullName evidence="1 3">Uncharacterized protein</fullName>
    </submittedName>
</protein>